<evidence type="ECO:0008006" key="3">
    <source>
        <dbReference type="Google" id="ProtNLM"/>
    </source>
</evidence>
<dbReference type="Pfam" id="PF11134">
    <property type="entry name" value="Phage_stabilise"/>
    <property type="match status" value="1"/>
</dbReference>
<dbReference type="AlphaFoldDB" id="A0A833UWE5"/>
<reference evidence="2" key="1">
    <citation type="journal article" date="2020" name="MBio">
        <title>Horizontal gene transfer to a defensive symbiont with a reduced genome amongst a multipartite beetle microbiome.</title>
        <authorList>
            <person name="Waterworth S.C."/>
            <person name="Florez L.V."/>
            <person name="Rees E.R."/>
            <person name="Hertweck C."/>
            <person name="Kaltenpoth M."/>
            <person name="Kwan J.C."/>
        </authorList>
    </citation>
    <scope>NUCLEOTIDE SEQUENCE [LARGE SCALE GENOMIC DNA]</scope>
</reference>
<evidence type="ECO:0000313" key="2">
    <source>
        <dbReference type="Proteomes" id="UP000490535"/>
    </source>
</evidence>
<dbReference type="InterPro" id="IPR021098">
    <property type="entry name" value="Phage_P22_Gp10"/>
</dbReference>
<organism evidence="1 2">
    <name type="scientific">Acinetobacter bereziniae</name>
    <name type="common">Acinetobacter genomosp. 10</name>
    <dbReference type="NCBI Taxonomy" id="106648"/>
    <lineage>
        <taxon>Bacteria</taxon>
        <taxon>Pseudomonadati</taxon>
        <taxon>Pseudomonadota</taxon>
        <taxon>Gammaproteobacteria</taxon>
        <taxon>Moraxellales</taxon>
        <taxon>Moraxellaceae</taxon>
        <taxon>Acinetobacter</taxon>
    </lineage>
</organism>
<sequence length="465" mass="52121">MQIPIVNGIYTNDSSDFRTSYPVNLIPVPKSNGISNGYLRPADGIIHLVDVDGVDRGGINWNGFCYRVCGSDLIRLNPDNTVTIIGSVGNGGQCHFDYSFEYLAINSNDRLYLYNGTDLKQVIDGDLRIVKDIIWVDGYFMSTDGTYLIVTELTDPFQVNPLKYGSAEVDPDPINALMKIRNEVYALGRYTIEVFDNVGGDLFPFARIDGAMIPKGTISVTTCCNFLENIAFVGSGRNEPIGIYVGSSANAQKISNREIDQIIHTYSEAVLSKCLLESRSQNGHNWIYYHLPDQTLAYDFAATQEMGSPVWFKLSTGIELSQYTAKNHVWCYDKWIVGHPKLPKLGTLTNKESHHWGESVNWSFDTAIAYNESRGALFHQIELIALTGHVDIDKDPTIYTQYSLDGESWSQPKFIKSGRIGQRAKRLVWLQQGSMNNWRIQRFVGTSDSHLSIARLEAQIEPLAV</sequence>
<proteinExistence type="predicted"/>
<protein>
    <recommendedName>
        <fullName evidence="3">Phage protein</fullName>
    </recommendedName>
</protein>
<evidence type="ECO:0000313" key="1">
    <source>
        <dbReference type="EMBL" id="KAF1026187.1"/>
    </source>
</evidence>
<accession>A0A833UWE5</accession>
<dbReference type="EMBL" id="WNDP01000027">
    <property type="protein sequence ID" value="KAF1026187.1"/>
    <property type="molecule type" value="Genomic_DNA"/>
</dbReference>
<gene>
    <name evidence="1" type="ORF">GAK29_01449</name>
</gene>
<dbReference type="Proteomes" id="UP000490535">
    <property type="component" value="Unassembled WGS sequence"/>
</dbReference>
<name>A0A833UWE5_ACIBZ</name>
<comment type="caution">
    <text evidence="1">The sequence shown here is derived from an EMBL/GenBank/DDBJ whole genome shotgun (WGS) entry which is preliminary data.</text>
</comment>